<keyword evidence="2" id="KW-1185">Reference proteome</keyword>
<sequence length="62" mass="6972">MLRNLNVGCVVAQRNAPPQVLGIPYLIFDESPRTCRKLAIRAAIALQFYIFLLHNLAGHQLI</sequence>
<dbReference type="RefSeq" id="WP_208339565.1">
    <property type="nucleotide sequence ID" value="NZ_CAWQFN010000550.1"/>
</dbReference>
<reference evidence="2" key="1">
    <citation type="journal article" date="2021" name="Science">
        <title>Hunting the eagle killer: A cyanobacterial neurotoxin causes vacuolar myelinopathy.</title>
        <authorList>
            <person name="Breinlinger S."/>
            <person name="Phillips T.J."/>
            <person name="Haram B.N."/>
            <person name="Mares J."/>
            <person name="Martinez Yerena J.A."/>
            <person name="Hrouzek P."/>
            <person name="Sobotka R."/>
            <person name="Henderson W.M."/>
            <person name="Schmieder P."/>
            <person name="Williams S.M."/>
            <person name="Lauderdale J.D."/>
            <person name="Wilde H.D."/>
            <person name="Gerrin W."/>
            <person name="Kust A."/>
            <person name="Washington J.W."/>
            <person name="Wagner C."/>
            <person name="Geier B."/>
            <person name="Liebeke M."/>
            <person name="Enke H."/>
            <person name="Niedermeyer T.H.J."/>
            <person name="Wilde S.B."/>
        </authorList>
    </citation>
    <scope>NUCLEOTIDE SEQUENCE [LARGE SCALE GENOMIC DNA]</scope>
    <source>
        <strain evidence="2">Thurmond2011</strain>
    </source>
</reference>
<comment type="caution">
    <text evidence="1">The sequence shown here is derived from an EMBL/GenBank/DDBJ whole genome shotgun (WGS) entry which is preliminary data.</text>
</comment>
<name>A0AAP5I2A0_9CYAN</name>
<dbReference type="AlphaFoldDB" id="A0AAP5I2A0"/>
<gene>
    <name evidence="1" type="ORF">G7B40_002175</name>
</gene>
<evidence type="ECO:0000313" key="2">
    <source>
        <dbReference type="Proteomes" id="UP000667802"/>
    </source>
</evidence>
<dbReference type="EMBL" id="JAALHA020000001">
    <property type="protein sequence ID" value="MDR9893395.1"/>
    <property type="molecule type" value="Genomic_DNA"/>
</dbReference>
<proteinExistence type="predicted"/>
<organism evidence="1 2">
    <name type="scientific">Aetokthonos hydrillicola Thurmond2011</name>
    <dbReference type="NCBI Taxonomy" id="2712845"/>
    <lineage>
        <taxon>Bacteria</taxon>
        <taxon>Bacillati</taxon>
        <taxon>Cyanobacteriota</taxon>
        <taxon>Cyanophyceae</taxon>
        <taxon>Nostocales</taxon>
        <taxon>Hapalosiphonaceae</taxon>
        <taxon>Aetokthonos</taxon>
    </lineage>
</organism>
<evidence type="ECO:0000313" key="1">
    <source>
        <dbReference type="EMBL" id="MDR9893395.1"/>
    </source>
</evidence>
<dbReference type="Proteomes" id="UP000667802">
    <property type="component" value="Unassembled WGS sequence"/>
</dbReference>
<protein>
    <submittedName>
        <fullName evidence="1">Uncharacterized protein</fullName>
    </submittedName>
</protein>
<accession>A0AAP5I2A0</accession>